<evidence type="ECO:0000256" key="8">
    <source>
        <dbReference type="SAM" id="Phobius"/>
    </source>
</evidence>
<sequence length="517" mass="57696">MAYSVNTTPLLHSQDSDIEEDVNEISIRDSKPLLKVLEPQDKFYAAYFIFYLLGIVSLLPWNFFVTADDYWMYKFRNVSSNVSTRDDAPTRNTLQAEFTSYLNLASCYPNLVMLILNTVIIQKVSLNKRVLASLVVMLILMLITLVFVNLNTDSWQEAFLWLTLFITLLLNVVSPIFGGSIMGIVGKFSHTYITAVVGGQALGGIFAALTQIAALAIGASSTHSALVYFIIGNLTILLAILLYLYLSKSAFFNFYVGDQSVINNIQNESLQYQEVVSYRIVLKKIWAYGLCIFFIFVVTISVFPGVMVLIESEGKGHGSRWSDKSFPTSSSTPDLSLEPPDTESSSIESSTISLQILFSQSIETQPSTSQDESSTTSQPTPISDSIDTYFVPTITYLLFNFGDYSGRLVACRILKPKSITLITIFTVARLIFVPLILLCNCQPRHYLAVVFDKDYMYIIISFVFAFTNGYLMNLISILTPRIVDHHEREVASLITVVFLAVGSALGSSISLFMIRLL</sequence>
<feature type="transmembrane region" description="Helical" evidence="8">
    <location>
        <begin position="130"/>
        <end position="148"/>
    </location>
</feature>
<feature type="transmembrane region" description="Helical" evidence="8">
    <location>
        <begin position="192"/>
        <end position="219"/>
    </location>
</feature>
<dbReference type="PIRSF" id="PIRSF016379">
    <property type="entry name" value="ENT"/>
    <property type="match status" value="1"/>
</dbReference>
<dbReference type="AlphaFoldDB" id="A0A9P0D5K8"/>
<keyword evidence="3" id="KW-0813">Transport</keyword>
<dbReference type="EMBL" id="OV651818">
    <property type="protein sequence ID" value="CAH1112244.1"/>
    <property type="molecule type" value="Genomic_DNA"/>
</dbReference>
<feature type="transmembrane region" description="Helical" evidence="8">
    <location>
        <begin position="389"/>
        <end position="406"/>
    </location>
</feature>
<keyword evidence="6 8" id="KW-0472">Membrane</keyword>
<evidence type="ECO:0000256" key="7">
    <source>
        <dbReference type="SAM" id="MobiDB-lite"/>
    </source>
</evidence>
<evidence type="ECO:0000256" key="5">
    <source>
        <dbReference type="ARBA" id="ARBA00022989"/>
    </source>
</evidence>
<dbReference type="Pfam" id="PF01733">
    <property type="entry name" value="Nucleoside_tran"/>
    <property type="match status" value="2"/>
</dbReference>
<organism evidence="9 10">
    <name type="scientific">Psylliodes chrysocephalus</name>
    <dbReference type="NCBI Taxonomy" id="3402493"/>
    <lineage>
        <taxon>Eukaryota</taxon>
        <taxon>Metazoa</taxon>
        <taxon>Ecdysozoa</taxon>
        <taxon>Arthropoda</taxon>
        <taxon>Hexapoda</taxon>
        <taxon>Insecta</taxon>
        <taxon>Pterygota</taxon>
        <taxon>Neoptera</taxon>
        <taxon>Endopterygota</taxon>
        <taxon>Coleoptera</taxon>
        <taxon>Polyphaga</taxon>
        <taxon>Cucujiformia</taxon>
        <taxon>Chrysomeloidea</taxon>
        <taxon>Chrysomelidae</taxon>
        <taxon>Galerucinae</taxon>
        <taxon>Alticini</taxon>
        <taxon>Psylliodes</taxon>
    </lineage>
</organism>
<evidence type="ECO:0000313" key="9">
    <source>
        <dbReference type="EMBL" id="CAH1112244.1"/>
    </source>
</evidence>
<reference evidence="9" key="1">
    <citation type="submission" date="2022-01" db="EMBL/GenBank/DDBJ databases">
        <authorList>
            <person name="King R."/>
        </authorList>
    </citation>
    <scope>NUCLEOTIDE SEQUENCE</scope>
</reference>
<keyword evidence="10" id="KW-1185">Reference proteome</keyword>
<comment type="similarity">
    <text evidence="2">Belongs to the SLC29A/ENT transporter (TC 2.A.57) family.</text>
</comment>
<evidence type="ECO:0008006" key="11">
    <source>
        <dbReference type="Google" id="ProtNLM"/>
    </source>
</evidence>
<comment type="subcellular location">
    <subcellularLocation>
        <location evidence="1">Membrane</location>
        <topology evidence="1">Multi-pass membrane protein</topology>
    </subcellularLocation>
</comment>
<gene>
    <name evidence="9" type="ORF">PSYICH_LOCUS11868</name>
</gene>
<evidence type="ECO:0000256" key="4">
    <source>
        <dbReference type="ARBA" id="ARBA00022692"/>
    </source>
</evidence>
<feature type="transmembrane region" description="Helical" evidence="8">
    <location>
        <begin position="457"/>
        <end position="478"/>
    </location>
</feature>
<feature type="transmembrane region" description="Helical" evidence="8">
    <location>
        <begin position="490"/>
        <end position="514"/>
    </location>
</feature>
<keyword evidence="5 8" id="KW-1133">Transmembrane helix</keyword>
<feature type="transmembrane region" description="Helical" evidence="8">
    <location>
        <begin position="44"/>
        <end position="64"/>
    </location>
</feature>
<dbReference type="OrthoDB" id="46396at2759"/>
<feature type="transmembrane region" description="Helical" evidence="8">
    <location>
        <begin position="225"/>
        <end position="246"/>
    </location>
</feature>
<dbReference type="PANTHER" id="PTHR10332">
    <property type="entry name" value="EQUILIBRATIVE NUCLEOSIDE TRANSPORTER"/>
    <property type="match status" value="1"/>
</dbReference>
<dbReference type="PRINTS" id="PR01130">
    <property type="entry name" value="DERENTRNSPRT"/>
</dbReference>
<feature type="transmembrane region" description="Helical" evidence="8">
    <location>
        <begin position="285"/>
        <end position="310"/>
    </location>
</feature>
<feature type="transmembrane region" description="Helical" evidence="8">
    <location>
        <begin position="418"/>
        <end position="437"/>
    </location>
</feature>
<feature type="compositionally biased region" description="Polar residues" evidence="7">
    <location>
        <begin position="325"/>
        <end position="334"/>
    </location>
</feature>
<accession>A0A9P0D5K8</accession>
<feature type="transmembrane region" description="Helical" evidence="8">
    <location>
        <begin position="160"/>
        <end position="185"/>
    </location>
</feature>
<feature type="region of interest" description="Disordered" evidence="7">
    <location>
        <begin position="315"/>
        <end position="347"/>
    </location>
</feature>
<evidence type="ECO:0000256" key="3">
    <source>
        <dbReference type="ARBA" id="ARBA00022448"/>
    </source>
</evidence>
<dbReference type="InterPro" id="IPR002259">
    <property type="entry name" value="Eqnu_transpt"/>
</dbReference>
<protein>
    <recommendedName>
        <fullName evidence="11">Equilibrative nucleoside transporter 3</fullName>
    </recommendedName>
</protein>
<proteinExistence type="inferred from homology"/>
<keyword evidence="4 8" id="KW-0812">Transmembrane</keyword>
<evidence type="ECO:0000256" key="1">
    <source>
        <dbReference type="ARBA" id="ARBA00004141"/>
    </source>
</evidence>
<evidence type="ECO:0000256" key="6">
    <source>
        <dbReference type="ARBA" id="ARBA00023136"/>
    </source>
</evidence>
<dbReference type="GO" id="GO:0005886">
    <property type="term" value="C:plasma membrane"/>
    <property type="evidence" value="ECO:0007669"/>
    <property type="project" value="TreeGrafter"/>
</dbReference>
<dbReference type="PANTHER" id="PTHR10332:SF88">
    <property type="entry name" value="EQUILIBRATIVE NUCLEOSIDE TRANSPORTER 1, ISOFORM A"/>
    <property type="match status" value="1"/>
</dbReference>
<evidence type="ECO:0000256" key="2">
    <source>
        <dbReference type="ARBA" id="ARBA00007965"/>
    </source>
</evidence>
<dbReference type="GO" id="GO:0005337">
    <property type="term" value="F:nucleoside transmembrane transporter activity"/>
    <property type="evidence" value="ECO:0007669"/>
    <property type="project" value="InterPro"/>
</dbReference>
<dbReference type="Proteomes" id="UP001153636">
    <property type="component" value="Chromosome 6"/>
</dbReference>
<evidence type="ECO:0000313" key="10">
    <source>
        <dbReference type="Proteomes" id="UP001153636"/>
    </source>
</evidence>
<name>A0A9P0D5K8_9CUCU</name>